<keyword evidence="3" id="KW-1185">Reference proteome</keyword>
<dbReference type="Proteomes" id="UP001231189">
    <property type="component" value="Unassembled WGS sequence"/>
</dbReference>
<protein>
    <submittedName>
        <fullName evidence="2">Uncharacterized protein</fullName>
    </submittedName>
</protein>
<gene>
    <name evidence="2" type="ORF">QYE76_000633</name>
</gene>
<organism evidence="2 3">
    <name type="scientific">Lolium multiflorum</name>
    <name type="common">Italian ryegrass</name>
    <name type="synonym">Lolium perenne subsp. multiflorum</name>
    <dbReference type="NCBI Taxonomy" id="4521"/>
    <lineage>
        <taxon>Eukaryota</taxon>
        <taxon>Viridiplantae</taxon>
        <taxon>Streptophyta</taxon>
        <taxon>Embryophyta</taxon>
        <taxon>Tracheophyta</taxon>
        <taxon>Spermatophyta</taxon>
        <taxon>Magnoliopsida</taxon>
        <taxon>Liliopsida</taxon>
        <taxon>Poales</taxon>
        <taxon>Poaceae</taxon>
        <taxon>BOP clade</taxon>
        <taxon>Pooideae</taxon>
        <taxon>Poodae</taxon>
        <taxon>Poeae</taxon>
        <taxon>Poeae Chloroplast Group 2 (Poeae type)</taxon>
        <taxon>Loliodinae</taxon>
        <taxon>Loliinae</taxon>
        <taxon>Lolium</taxon>
    </lineage>
</organism>
<name>A0AAD8RJJ8_LOLMU</name>
<accession>A0AAD8RJJ8</accession>
<sequence>MERANLRRLSGAGAATQSTGSNVRLEAGVEDSAQRSVEPVARVSHVADGCCFTPARWCRPSGRGGAAPPFCAPSSPSTRPWPRRALIRGVAVQVGFPDLTSSKPHLRLLHRHRQGDLPRRPPLTTATPPTLLRGGAPDHKSVRPAPMPSAGLCSPASSQHGARRRLPPMPSDYLLVAYSFRFAR</sequence>
<evidence type="ECO:0000313" key="2">
    <source>
        <dbReference type="EMBL" id="KAK1626318.1"/>
    </source>
</evidence>
<comment type="caution">
    <text evidence="2">The sequence shown here is derived from an EMBL/GenBank/DDBJ whole genome shotgun (WGS) entry which is preliminary data.</text>
</comment>
<evidence type="ECO:0000313" key="3">
    <source>
        <dbReference type="Proteomes" id="UP001231189"/>
    </source>
</evidence>
<evidence type="ECO:0000256" key="1">
    <source>
        <dbReference type="SAM" id="MobiDB-lite"/>
    </source>
</evidence>
<feature type="compositionally biased region" description="Low complexity" evidence="1">
    <location>
        <begin position="122"/>
        <end position="133"/>
    </location>
</feature>
<dbReference type="EMBL" id="JAUUTY010000005">
    <property type="protein sequence ID" value="KAK1626318.1"/>
    <property type="molecule type" value="Genomic_DNA"/>
</dbReference>
<proteinExistence type="predicted"/>
<reference evidence="2" key="1">
    <citation type="submission" date="2023-07" db="EMBL/GenBank/DDBJ databases">
        <title>A chromosome-level genome assembly of Lolium multiflorum.</title>
        <authorList>
            <person name="Chen Y."/>
            <person name="Copetti D."/>
            <person name="Kolliker R."/>
            <person name="Studer B."/>
        </authorList>
    </citation>
    <scope>NUCLEOTIDE SEQUENCE</scope>
    <source>
        <strain evidence="2">02402/16</strain>
        <tissue evidence="2">Leaf</tissue>
    </source>
</reference>
<feature type="region of interest" description="Disordered" evidence="1">
    <location>
        <begin position="1"/>
        <end position="30"/>
    </location>
</feature>
<dbReference type="AlphaFoldDB" id="A0AAD8RJJ8"/>
<feature type="region of interest" description="Disordered" evidence="1">
    <location>
        <begin position="113"/>
        <end position="165"/>
    </location>
</feature>